<keyword evidence="4" id="KW-1185">Reference proteome</keyword>
<dbReference type="GeneID" id="72686015"/>
<evidence type="ECO:0000313" key="5">
    <source>
        <dbReference type="Proteomes" id="UP001242513"/>
    </source>
</evidence>
<dbReference type="AlphaFoldDB" id="A0AAX3UCG1"/>
<feature type="transmembrane region" description="Helical" evidence="1">
    <location>
        <begin position="30"/>
        <end position="52"/>
    </location>
</feature>
<dbReference type="Proteomes" id="UP000181860">
    <property type="component" value="Unassembled WGS sequence"/>
</dbReference>
<keyword evidence="1" id="KW-1133">Transmembrane helix</keyword>
<feature type="transmembrane region" description="Helical" evidence="1">
    <location>
        <begin position="58"/>
        <end position="78"/>
    </location>
</feature>
<evidence type="ECO:0000256" key="1">
    <source>
        <dbReference type="SAM" id="Phobius"/>
    </source>
</evidence>
<protein>
    <submittedName>
        <fullName evidence="3">Uncharacterized protein</fullName>
    </submittedName>
</protein>
<proteinExistence type="predicted"/>
<organism evidence="3 5">
    <name type="scientific">Lactobacillus kefiranofaciens</name>
    <dbReference type="NCBI Taxonomy" id="267818"/>
    <lineage>
        <taxon>Bacteria</taxon>
        <taxon>Bacillati</taxon>
        <taxon>Bacillota</taxon>
        <taxon>Bacilli</taxon>
        <taxon>Lactobacillales</taxon>
        <taxon>Lactobacillaceae</taxon>
        <taxon>Lactobacillus</taxon>
    </lineage>
</organism>
<dbReference type="Proteomes" id="UP001242513">
    <property type="component" value="Chromosome"/>
</dbReference>
<dbReference type="RefSeq" id="WP_013855133.1">
    <property type="nucleotide sequence ID" value="NZ_CP061341.1"/>
</dbReference>
<accession>A0AAX3UCG1</accession>
<keyword evidence="1" id="KW-0812">Transmembrane</keyword>
<evidence type="ECO:0000313" key="4">
    <source>
        <dbReference type="Proteomes" id="UP000181860"/>
    </source>
</evidence>
<gene>
    <name evidence="3" type="ORF">QEJ78_07230</name>
    <name evidence="2" type="ORF">SAMN02983011_01317</name>
</gene>
<evidence type="ECO:0000313" key="2">
    <source>
        <dbReference type="EMBL" id="SDA55799.1"/>
    </source>
</evidence>
<evidence type="ECO:0000313" key="3">
    <source>
        <dbReference type="EMBL" id="WGO85194.1"/>
    </source>
</evidence>
<feature type="transmembrane region" description="Helical" evidence="1">
    <location>
        <begin position="114"/>
        <end position="133"/>
    </location>
</feature>
<feature type="transmembrane region" description="Helical" evidence="1">
    <location>
        <begin position="6"/>
        <end position="23"/>
    </location>
</feature>
<name>A0AAX3UCG1_9LACO</name>
<dbReference type="EMBL" id="FMXC01000013">
    <property type="protein sequence ID" value="SDA55799.1"/>
    <property type="molecule type" value="Genomic_DNA"/>
</dbReference>
<reference evidence="3" key="3">
    <citation type="submission" date="2023-04" db="EMBL/GenBank/DDBJ databases">
        <authorList>
            <person name="Wang Y."/>
        </authorList>
    </citation>
    <scope>NUCLEOTIDE SEQUENCE</scope>
    <source>
        <strain evidence="3">ZW18</strain>
    </source>
</reference>
<dbReference type="EMBL" id="CP123735">
    <property type="protein sequence ID" value="WGO85194.1"/>
    <property type="molecule type" value="Genomic_DNA"/>
</dbReference>
<reference evidence="2 4" key="1">
    <citation type="submission" date="2016-10" db="EMBL/GenBank/DDBJ databases">
        <authorList>
            <person name="Varghese N."/>
            <person name="Submissions S."/>
        </authorList>
    </citation>
    <scope>NUCLEOTIDE SEQUENCE [LARGE SCALE GENOMIC DNA]</scope>
    <source>
        <strain evidence="2 4">ATCC 43761</strain>
    </source>
</reference>
<reference evidence="3" key="2">
    <citation type="journal article" date="2022" name="Food Funct.">
        <title>Lactobacillus kefiranofaciens ZW18 from Kefir enhances the anti-tumor effect of anti-programmed cell death 1 (PD-1) immunotherapy by modulating the gut microbiota.</title>
        <authorList>
            <person name="Zhao J."/>
            <person name="Wang Y."/>
            <person name="Wang J."/>
            <person name="Lv M."/>
            <person name="Zhou C."/>
            <person name="Jia L."/>
            <person name="Geng W."/>
        </authorList>
    </citation>
    <scope>NUCLEOTIDE SEQUENCE</scope>
    <source>
        <strain evidence="3">ZW18</strain>
    </source>
</reference>
<keyword evidence="1" id="KW-0472">Membrane</keyword>
<feature type="transmembrane region" description="Helical" evidence="1">
    <location>
        <begin position="90"/>
        <end position="108"/>
    </location>
</feature>
<sequence>MHLTILVINWGIALAAIFVAFEGRREKFSLFNAGLTAIIFGIIFLLGTIPVWHDFTASSMIIFVAIILIVLGIIMLVISWITREYHMIEWTDMAVSLLVAAICLLYLLPHKGLAYLVVPELAMIGGLVLLYLVKTNRLR</sequence>